<reference evidence="4" key="1">
    <citation type="submission" date="2018-11" db="EMBL/GenBank/DDBJ databases">
        <authorList>
            <person name="Alioto T."/>
            <person name="Alioto T."/>
        </authorList>
    </citation>
    <scope>NUCLEOTIDE SEQUENCE</scope>
</reference>
<comment type="caution">
    <text evidence="4">The sequence shown here is derived from an EMBL/GenBank/DDBJ whole genome shotgun (WGS) entry which is preliminary data.</text>
</comment>
<dbReference type="InterPro" id="IPR031981">
    <property type="entry name" value="MIEAP_C"/>
</dbReference>
<evidence type="ECO:0000256" key="1">
    <source>
        <dbReference type="SAM" id="Coils"/>
    </source>
</evidence>
<feature type="compositionally biased region" description="Polar residues" evidence="2">
    <location>
        <begin position="8"/>
        <end position="35"/>
    </location>
</feature>
<dbReference type="OrthoDB" id="6059599at2759"/>
<dbReference type="Proteomes" id="UP000596742">
    <property type="component" value="Unassembled WGS sequence"/>
</dbReference>
<dbReference type="AlphaFoldDB" id="A0A8B6D6K8"/>
<keyword evidence="1" id="KW-0175">Coiled coil</keyword>
<dbReference type="Pfam" id="PF16026">
    <property type="entry name" value="MIEAP"/>
    <property type="match status" value="1"/>
</dbReference>
<evidence type="ECO:0000256" key="2">
    <source>
        <dbReference type="SAM" id="MobiDB-lite"/>
    </source>
</evidence>
<dbReference type="EMBL" id="UYJE01002914">
    <property type="protein sequence ID" value="VDI14860.1"/>
    <property type="molecule type" value="Genomic_DNA"/>
</dbReference>
<feature type="region of interest" description="Disordered" evidence="2">
    <location>
        <begin position="1"/>
        <end position="62"/>
    </location>
</feature>
<organism evidence="4 5">
    <name type="scientific">Mytilus galloprovincialis</name>
    <name type="common">Mediterranean mussel</name>
    <dbReference type="NCBI Taxonomy" id="29158"/>
    <lineage>
        <taxon>Eukaryota</taxon>
        <taxon>Metazoa</taxon>
        <taxon>Spiralia</taxon>
        <taxon>Lophotrochozoa</taxon>
        <taxon>Mollusca</taxon>
        <taxon>Bivalvia</taxon>
        <taxon>Autobranchia</taxon>
        <taxon>Pteriomorphia</taxon>
        <taxon>Mytilida</taxon>
        <taxon>Mytiloidea</taxon>
        <taxon>Mytilidae</taxon>
        <taxon>Mytilinae</taxon>
        <taxon>Mytilus</taxon>
    </lineage>
</organism>
<sequence>MSKVQMKSGMSNAKGIQNVQSQKSAASNKTGQQTDRSGKTAAVNPRKKPPGGNDPRKKKEPPELTELKIQIVNMKSQVLDLENSIRQQHDELENYKTENVDLNKQMTQFVMEKAGKSRDSVIVDLNQQVEKLQKQIECIGKEKTEIQADKELYMTTLSKYITEKTPDEMPDIPNMEENIRPTKIADMFNQVYQNVWPRAYEIANEKLNDEKLSCIYLLTIFKDSWEFCCALSRHQLHILEMTYLVPYGPNMSVEATFNIPQLSVKNLKVVKETRKHIAKQTIGNLYGLFMSPESGTGTKDIPSELEPYVRSCLEVCWYSAIQDPPLGFVFDTGVSWELDTNYFEMFTKTGIYVDFIVWPAMLLHNHGVVLQKGVVQALDEKSHRPQQ</sequence>
<proteinExistence type="predicted"/>
<evidence type="ECO:0000313" key="5">
    <source>
        <dbReference type="Proteomes" id="UP000596742"/>
    </source>
</evidence>
<name>A0A8B6D6K8_MYTGA</name>
<protein>
    <recommendedName>
        <fullName evidence="3">Mitochondria-eating protein C-terminal domain-containing protein</fullName>
    </recommendedName>
</protein>
<keyword evidence="5" id="KW-1185">Reference proteome</keyword>
<feature type="domain" description="Mitochondria-eating protein C-terminal" evidence="3">
    <location>
        <begin position="180"/>
        <end position="376"/>
    </location>
</feature>
<evidence type="ECO:0000259" key="3">
    <source>
        <dbReference type="Pfam" id="PF16026"/>
    </source>
</evidence>
<accession>A0A8B6D6K8</accession>
<gene>
    <name evidence="4" type="ORF">MGAL_10B042611</name>
</gene>
<feature type="coiled-coil region" evidence="1">
    <location>
        <begin position="64"/>
        <end position="149"/>
    </location>
</feature>
<evidence type="ECO:0000313" key="4">
    <source>
        <dbReference type="EMBL" id="VDI14860.1"/>
    </source>
</evidence>